<evidence type="ECO:0000313" key="1">
    <source>
        <dbReference type="EMBL" id="MPC79303.1"/>
    </source>
</evidence>
<comment type="caution">
    <text evidence="1">The sequence shown here is derived from an EMBL/GenBank/DDBJ whole genome shotgun (WGS) entry which is preliminary data.</text>
</comment>
<proteinExistence type="predicted"/>
<sequence>MDAIIILRGCCQFPSRPITFGTPVAGSALGRARNIDVRVGTGDRIPRHTSVRLHLTTLC</sequence>
<name>A0A5B7IAH9_PORTR</name>
<keyword evidence="2" id="KW-1185">Reference proteome</keyword>
<reference evidence="1 2" key="1">
    <citation type="submission" date="2019-05" db="EMBL/GenBank/DDBJ databases">
        <title>Another draft genome of Portunus trituberculatus and its Hox gene families provides insights of decapod evolution.</title>
        <authorList>
            <person name="Jeong J.-H."/>
            <person name="Song I."/>
            <person name="Kim S."/>
            <person name="Choi T."/>
            <person name="Kim D."/>
            <person name="Ryu S."/>
            <person name="Kim W."/>
        </authorList>
    </citation>
    <scope>NUCLEOTIDE SEQUENCE [LARGE SCALE GENOMIC DNA]</scope>
    <source>
        <tissue evidence="1">Muscle</tissue>
    </source>
</reference>
<dbReference type="Proteomes" id="UP000324222">
    <property type="component" value="Unassembled WGS sequence"/>
</dbReference>
<dbReference type="AlphaFoldDB" id="A0A5B7IAH9"/>
<dbReference type="EMBL" id="VSRR010050776">
    <property type="protein sequence ID" value="MPC79303.1"/>
    <property type="molecule type" value="Genomic_DNA"/>
</dbReference>
<accession>A0A5B7IAH9</accession>
<gene>
    <name evidence="1" type="ORF">E2C01_073824</name>
</gene>
<evidence type="ECO:0000313" key="2">
    <source>
        <dbReference type="Proteomes" id="UP000324222"/>
    </source>
</evidence>
<organism evidence="1 2">
    <name type="scientific">Portunus trituberculatus</name>
    <name type="common">Swimming crab</name>
    <name type="synonym">Neptunus trituberculatus</name>
    <dbReference type="NCBI Taxonomy" id="210409"/>
    <lineage>
        <taxon>Eukaryota</taxon>
        <taxon>Metazoa</taxon>
        <taxon>Ecdysozoa</taxon>
        <taxon>Arthropoda</taxon>
        <taxon>Crustacea</taxon>
        <taxon>Multicrustacea</taxon>
        <taxon>Malacostraca</taxon>
        <taxon>Eumalacostraca</taxon>
        <taxon>Eucarida</taxon>
        <taxon>Decapoda</taxon>
        <taxon>Pleocyemata</taxon>
        <taxon>Brachyura</taxon>
        <taxon>Eubrachyura</taxon>
        <taxon>Portunoidea</taxon>
        <taxon>Portunidae</taxon>
        <taxon>Portuninae</taxon>
        <taxon>Portunus</taxon>
    </lineage>
</organism>
<protein>
    <submittedName>
        <fullName evidence="1">Uncharacterized protein</fullName>
    </submittedName>
</protein>